<feature type="domain" description="HTH merR-type" evidence="2">
    <location>
        <begin position="1"/>
        <end position="74"/>
    </location>
</feature>
<dbReference type="SMART" id="SM00422">
    <property type="entry name" value="HTH_MERR"/>
    <property type="match status" value="1"/>
</dbReference>
<sequence>MPAPLTIGEFARTTQLSVRTLRRYHDAGLLEPAHVDPVTGYRSYALEQVPTAQVIHQLRRLDLPLADVARVLRTTDHDERAALVAGHLRRLEQELDRTRAAVASLRRLLDPAPEDVEVELRSEPAEVVAAVRAVVDLDDLLGWYAGAMAELDHAVPAPTGPPGGLFEDALLTAGRGEALVHLPVLDPPTTGRVAPTPLPAVDTARTTHRGDHDTIEVTYARLGVWVAEHALAVAGPVRETYVVGPRDTDDSAAWRTVIGWPVFRVDPGPG</sequence>
<dbReference type="InterPro" id="IPR029442">
    <property type="entry name" value="GyrI-like"/>
</dbReference>
<dbReference type="Pfam" id="PF13411">
    <property type="entry name" value="MerR_1"/>
    <property type="match status" value="1"/>
</dbReference>
<evidence type="ECO:0000313" key="4">
    <source>
        <dbReference type="Proteomes" id="UP000679307"/>
    </source>
</evidence>
<feature type="region of interest" description="Disordered" evidence="1">
    <location>
        <begin position="186"/>
        <end position="205"/>
    </location>
</feature>
<dbReference type="Pfam" id="PF06445">
    <property type="entry name" value="GyrI-like"/>
    <property type="match status" value="1"/>
</dbReference>
<evidence type="ECO:0000259" key="2">
    <source>
        <dbReference type="PROSITE" id="PS50937"/>
    </source>
</evidence>
<dbReference type="Proteomes" id="UP000679307">
    <property type="component" value="Chromosome"/>
</dbReference>
<gene>
    <name evidence="3" type="primary">bmrR</name>
    <name evidence="3" type="ORF">ENKNEFLB_02410</name>
</gene>
<dbReference type="PROSITE" id="PS50937">
    <property type="entry name" value="HTH_MERR_2"/>
    <property type="match status" value="1"/>
</dbReference>
<dbReference type="SMART" id="SM00871">
    <property type="entry name" value="AraC_E_bind"/>
    <property type="match status" value="1"/>
</dbReference>
<reference evidence="3 4" key="1">
    <citation type="submission" date="2021-05" db="EMBL/GenBank/DDBJ databases">
        <title>Complete genome of Nocardioides aquaticus KCTC 9944T isolated from meromictic and hypersaline Ekho Lake, Antarctica.</title>
        <authorList>
            <person name="Hwang K."/>
            <person name="Kim K.M."/>
            <person name="Choe H."/>
        </authorList>
    </citation>
    <scope>NUCLEOTIDE SEQUENCE [LARGE SCALE GENOMIC DNA]</scope>
    <source>
        <strain evidence="3 4">KCTC 9944</strain>
    </source>
</reference>
<keyword evidence="4" id="KW-1185">Reference proteome</keyword>
<dbReference type="InterPro" id="IPR047057">
    <property type="entry name" value="MerR_fam"/>
</dbReference>
<dbReference type="PANTHER" id="PTHR30204:SF97">
    <property type="entry name" value="MERR FAMILY REGULATORY PROTEIN"/>
    <property type="match status" value="1"/>
</dbReference>
<evidence type="ECO:0000313" key="3">
    <source>
        <dbReference type="EMBL" id="QVT80020.1"/>
    </source>
</evidence>
<dbReference type="CDD" id="cd01107">
    <property type="entry name" value="HTH_BmrR"/>
    <property type="match status" value="1"/>
</dbReference>
<dbReference type="InterPro" id="IPR000551">
    <property type="entry name" value="MerR-type_HTH_dom"/>
</dbReference>
<dbReference type="InterPro" id="IPR010499">
    <property type="entry name" value="AraC_E-bd"/>
</dbReference>
<accession>A0ABX8EJB6</accession>
<evidence type="ECO:0000256" key="1">
    <source>
        <dbReference type="SAM" id="MobiDB-lite"/>
    </source>
</evidence>
<name>A0ABX8EJB6_9ACTN</name>
<organism evidence="3 4">
    <name type="scientific">Nocardioides aquaticus</name>
    <dbReference type="NCBI Taxonomy" id="160826"/>
    <lineage>
        <taxon>Bacteria</taxon>
        <taxon>Bacillati</taxon>
        <taxon>Actinomycetota</taxon>
        <taxon>Actinomycetes</taxon>
        <taxon>Propionibacteriales</taxon>
        <taxon>Nocardioidaceae</taxon>
        <taxon>Nocardioides</taxon>
    </lineage>
</organism>
<protein>
    <submittedName>
        <fullName evidence="3">Multidrug-efflux transporter 1 regulator</fullName>
    </submittedName>
</protein>
<dbReference type="RefSeq" id="WP_246535501.1">
    <property type="nucleotide sequence ID" value="NZ_BAAAHS010000179.1"/>
</dbReference>
<proteinExistence type="predicted"/>
<dbReference type="PANTHER" id="PTHR30204">
    <property type="entry name" value="REDOX-CYCLING DRUG-SENSING TRANSCRIPTIONAL ACTIVATOR SOXR"/>
    <property type="match status" value="1"/>
</dbReference>
<dbReference type="EMBL" id="CP075371">
    <property type="protein sequence ID" value="QVT80020.1"/>
    <property type="molecule type" value="Genomic_DNA"/>
</dbReference>